<organism evidence="3">
    <name type="scientific">mine drainage metagenome</name>
    <dbReference type="NCBI Taxonomy" id="410659"/>
    <lineage>
        <taxon>unclassified sequences</taxon>
        <taxon>metagenomes</taxon>
        <taxon>ecological metagenomes</taxon>
    </lineage>
</organism>
<dbReference type="Gene3D" id="1.10.645.10">
    <property type="entry name" value="Cytochrome-c3 Hydrogenase, chain B"/>
    <property type="match status" value="1"/>
</dbReference>
<proteinExistence type="predicted"/>
<dbReference type="SUPFAM" id="SSF56762">
    <property type="entry name" value="HydB/Nqo4-like"/>
    <property type="match status" value="1"/>
</dbReference>
<dbReference type="GO" id="GO:0016651">
    <property type="term" value="F:oxidoreductase activity, acting on NAD(P)H"/>
    <property type="evidence" value="ECO:0007669"/>
    <property type="project" value="InterPro"/>
</dbReference>
<evidence type="ECO:0000259" key="2">
    <source>
        <dbReference type="Pfam" id="PF00346"/>
    </source>
</evidence>
<dbReference type="PANTHER" id="PTHR43485">
    <property type="entry name" value="HYDROGENASE-4 COMPONENT G"/>
    <property type="match status" value="1"/>
</dbReference>
<evidence type="ECO:0000313" key="3">
    <source>
        <dbReference type="EMBL" id="EQD43453.1"/>
    </source>
</evidence>
<protein>
    <submittedName>
        <fullName evidence="3">NADH-quinone oxidoreductase, subunit D domain protein</fullName>
        <ecNumber evidence="3">1.6.5.-</ecNumber>
    </submittedName>
</protein>
<evidence type="ECO:0000256" key="1">
    <source>
        <dbReference type="ARBA" id="ARBA00023002"/>
    </source>
</evidence>
<gene>
    <name evidence="3" type="ORF">B1B_13813</name>
</gene>
<dbReference type="EMBL" id="AUZY01009109">
    <property type="protein sequence ID" value="EQD43453.1"/>
    <property type="molecule type" value="Genomic_DNA"/>
</dbReference>
<dbReference type="AlphaFoldDB" id="T0ZEF4"/>
<sequence length="268" mass="29287">MPLAELWIRAVAQEIQRLYNHTRQIARVAEAASQNVGQAQMAALSEEMLRLAGRLFGHRWLFGALLPGGPPRRLDLADRRFAADRLRDFGRGFDDLWALFLGSRTFLDRVQTTATVPRAAAIRFGAVGPTLRAAGVPWDDRLRTPTPPYDDLFLALPQETEGDGLARLLVRAGEVRSSLLLLDQLLDRWDRVRAEEVAPAPAVGPDRGLARTEAPSGDLVYDVRLAGGRVAAVGMRTPSQAHWPLLALGCGAASSRTSISRSRRSASP</sequence>
<dbReference type="GO" id="GO:0051287">
    <property type="term" value="F:NAD binding"/>
    <property type="evidence" value="ECO:0007669"/>
    <property type="project" value="InterPro"/>
</dbReference>
<keyword evidence="1 3" id="KW-0560">Oxidoreductase</keyword>
<reference evidence="3" key="1">
    <citation type="submission" date="2013-08" db="EMBL/GenBank/DDBJ databases">
        <authorList>
            <person name="Mendez C."/>
            <person name="Richter M."/>
            <person name="Ferrer M."/>
            <person name="Sanchez J."/>
        </authorList>
    </citation>
    <scope>NUCLEOTIDE SEQUENCE</scope>
</reference>
<dbReference type="EC" id="1.6.5.-" evidence="3"/>
<reference evidence="3" key="2">
    <citation type="journal article" date="2014" name="ISME J.">
        <title>Microbial stratification in low pH oxic and suboxic macroscopic growths along an acid mine drainage.</title>
        <authorList>
            <person name="Mendez-Garcia C."/>
            <person name="Mesa V."/>
            <person name="Sprenger R.R."/>
            <person name="Richter M."/>
            <person name="Diez M.S."/>
            <person name="Solano J."/>
            <person name="Bargiela R."/>
            <person name="Golyshina O.V."/>
            <person name="Manteca A."/>
            <person name="Ramos J.L."/>
            <person name="Gallego J.R."/>
            <person name="Llorente I."/>
            <person name="Martins Dos Santos V.A."/>
            <person name="Jensen O.N."/>
            <person name="Pelaez A.I."/>
            <person name="Sanchez J."/>
            <person name="Ferrer M."/>
        </authorList>
    </citation>
    <scope>NUCLEOTIDE SEQUENCE</scope>
</reference>
<dbReference type="GO" id="GO:0048038">
    <property type="term" value="F:quinone binding"/>
    <property type="evidence" value="ECO:0007669"/>
    <property type="project" value="InterPro"/>
</dbReference>
<name>T0ZEF4_9ZZZZ</name>
<accession>T0ZEF4</accession>
<dbReference type="InterPro" id="IPR029014">
    <property type="entry name" value="NiFe-Hase_large"/>
</dbReference>
<comment type="caution">
    <text evidence="3">The sequence shown here is derived from an EMBL/GenBank/DDBJ whole genome shotgun (WGS) entry which is preliminary data.</text>
</comment>
<dbReference type="Pfam" id="PF00346">
    <property type="entry name" value="Complex1_49kDa"/>
    <property type="match status" value="1"/>
</dbReference>
<feature type="non-terminal residue" evidence="3">
    <location>
        <position position="268"/>
    </location>
</feature>
<feature type="domain" description="NADH-quinone oxidoreductase subunit D" evidence="2">
    <location>
        <begin position="46"/>
        <end position="191"/>
    </location>
</feature>
<dbReference type="InterPro" id="IPR001135">
    <property type="entry name" value="NADH_Q_OxRdtase_suD"/>
</dbReference>
<dbReference type="InterPro" id="IPR052197">
    <property type="entry name" value="ComplexI_49kDa-like"/>
</dbReference>
<dbReference type="PANTHER" id="PTHR43485:SF1">
    <property type="entry name" value="FORMATE HYDROGENLYASE SUBUNIT 5-RELATED"/>
    <property type="match status" value="1"/>
</dbReference>